<keyword evidence="3" id="KW-1185">Reference proteome</keyword>
<evidence type="ECO:0000313" key="2">
    <source>
        <dbReference type="EMBL" id="CAG8479862.1"/>
    </source>
</evidence>
<feature type="region of interest" description="Disordered" evidence="1">
    <location>
        <begin position="28"/>
        <end position="60"/>
    </location>
</feature>
<feature type="region of interest" description="Disordered" evidence="1">
    <location>
        <begin position="184"/>
        <end position="234"/>
    </location>
</feature>
<dbReference type="SUPFAM" id="SSF52047">
    <property type="entry name" value="RNI-like"/>
    <property type="match status" value="1"/>
</dbReference>
<sequence length="653" mass="73003">ILISVALNIQKNAHNELQKLQLDRLDSSDFANTSPQTPLGTHNSPTDSHDGYEVPDPDEYGYVKQGTSSVPGTLRGDHFRTVLPDDMGTYNPSNEFDRYVSYQNSNATTIPRRHTVLEPIPYASTPLLGAHDSNNNSLSRNDGLLLSLVHGSLTAGVSQALNSVGARHSHALGLGKKIISNNINGNSGFHRRSNSVPQPRTFNVGNYQNYQSGGRTNISSAASQDNTSENFNVQPKSLTNSSYLVSGRTISTNGSNVGIYMGDSGSTYEAFPDLNHSEDVDDLPDLPTTNLKVLSPATMESFTSIDYYSKLCRNIKSLKIESLRVGESALSGLIKAQVALEHIYIGNYLHPYHLSSYTLNSFVYSGLNNDLSLALLTQASSLKSLEIRNLFVNEVPCYKQITWNNLDSLTISNDNNYNLMKMPFGTKNFPKLQKLYVKQNTFPTDLIDFIRNTNFSLKEIHLILRFQSDDISNVIQCISKFCTNLVHFESTVDFNAIPALFSLLQSCKNLNHLSISNPFTPYTEDDYRMLSAFLPSHLRSFTLITNHIDISDESFGILLQYLCVKLDYLDLSQSKKMSCQVLDVLLDSAKVNKYRFPRKIFISTNPVDYSDKKEKLCKLEDLAKLEILCMKERELEFESIFVIASGNNIEKTD</sequence>
<dbReference type="Gene3D" id="3.80.10.10">
    <property type="entry name" value="Ribonuclease Inhibitor"/>
    <property type="match status" value="1"/>
</dbReference>
<reference evidence="2" key="1">
    <citation type="submission" date="2021-06" db="EMBL/GenBank/DDBJ databases">
        <authorList>
            <person name="Kallberg Y."/>
            <person name="Tangrot J."/>
            <person name="Rosling A."/>
        </authorList>
    </citation>
    <scope>NUCLEOTIDE SEQUENCE</scope>
    <source>
        <strain evidence="2">IN212</strain>
    </source>
</reference>
<dbReference type="EMBL" id="CAJVPZ010000924">
    <property type="protein sequence ID" value="CAG8479862.1"/>
    <property type="molecule type" value="Genomic_DNA"/>
</dbReference>
<dbReference type="AlphaFoldDB" id="A0A9N8Z836"/>
<dbReference type="Proteomes" id="UP000789396">
    <property type="component" value="Unassembled WGS sequence"/>
</dbReference>
<accession>A0A9N8Z836</accession>
<comment type="caution">
    <text evidence="2">The sequence shown here is derived from an EMBL/GenBank/DDBJ whole genome shotgun (WGS) entry which is preliminary data.</text>
</comment>
<gene>
    <name evidence="2" type="ORF">RFULGI_LOCUS1491</name>
</gene>
<evidence type="ECO:0000256" key="1">
    <source>
        <dbReference type="SAM" id="MobiDB-lite"/>
    </source>
</evidence>
<dbReference type="OrthoDB" id="2344141at2759"/>
<evidence type="ECO:0000313" key="3">
    <source>
        <dbReference type="Proteomes" id="UP000789396"/>
    </source>
</evidence>
<feature type="compositionally biased region" description="Polar residues" evidence="1">
    <location>
        <begin position="29"/>
        <end position="46"/>
    </location>
</feature>
<organism evidence="2 3">
    <name type="scientific">Racocetra fulgida</name>
    <dbReference type="NCBI Taxonomy" id="60492"/>
    <lineage>
        <taxon>Eukaryota</taxon>
        <taxon>Fungi</taxon>
        <taxon>Fungi incertae sedis</taxon>
        <taxon>Mucoromycota</taxon>
        <taxon>Glomeromycotina</taxon>
        <taxon>Glomeromycetes</taxon>
        <taxon>Diversisporales</taxon>
        <taxon>Gigasporaceae</taxon>
        <taxon>Racocetra</taxon>
    </lineage>
</organism>
<dbReference type="InterPro" id="IPR032675">
    <property type="entry name" value="LRR_dom_sf"/>
</dbReference>
<proteinExistence type="predicted"/>
<protein>
    <submittedName>
        <fullName evidence="2">19177_t:CDS:1</fullName>
    </submittedName>
</protein>
<feature type="compositionally biased region" description="Polar residues" evidence="1">
    <location>
        <begin position="194"/>
        <end position="234"/>
    </location>
</feature>
<name>A0A9N8Z836_9GLOM</name>
<feature type="non-terminal residue" evidence="2">
    <location>
        <position position="653"/>
    </location>
</feature>